<keyword evidence="4" id="KW-1185">Reference proteome</keyword>
<dbReference type="GO" id="GO:0003677">
    <property type="term" value="F:DNA binding"/>
    <property type="evidence" value="ECO:0007669"/>
    <property type="project" value="UniProtKB-KW"/>
</dbReference>
<keyword evidence="1 2" id="KW-0238">DNA-binding</keyword>
<dbReference type="Proteomes" id="UP001248819">
    <property type="component" value="Unassembled WGS sequence"/>
</dbReference>
<dbReference type="SUPFAM" id="SSF50249">
    <property type="entry name" value="Nucleic acid-binding proteins"/>
    <property type="match status" value="1"/>
</dbReference>
<evidence type="ECO:0000256" key="1">
    <source>
        <dbReference type="ARBA" id="ARBA00023125"/>
    </source>
</evidence>
<comment type="caution">
    <text evidence="3">The sequence shown here is derived from an EMBL/GenBank/DDBJ whole genome shotgun (WGS) entry which is preliminary data.</text>
</comment>
<name>A0ABU3CYM4_9FLAO</name>
<dbReference type="Pfam" id="PF00436">
    <property type="entry name" value="SSB"/>
    <property type="match status" value="1"/>
</dbReference>
<protein>
    <submittedName>
        <fullName evidence="3">Single-stranded DNA-binding protein</fullName>
    </submittedName>
</protein>
<sequence length="53" mass="5773">IEKYAGKGKEIGVTGKLKSRSYEDNEGVKRYVTEVEANEILLLGTNNGNNSAD</sequence>
<proteinExistence type="predicted"/>
<dbReference type="EMBL" id="JAVRHP010000115">
    <property type="protein sequence ID" value="MDT0651457.1"/>
    <property type="molecule type" value="Genomic_DNA"/>
</dbReference>
<dbReference type="RefSeq" id="WP_311485571.1">
    <property type="nucleotide sequence ID" value="NZ_JAVRHP010000115.1"/>
</dbReference>
<feature type="non-terminal residue" evidence="3">
    <location>
        <position position="1"/>
    </location>
</feature>
<accession>A0ABU3CYM4</accession>
<evidence type="ECO:0000256" key="2">
    <source>
        <dbReference type="PROSITE-ProRule" id="PRU00252"/>
    </source>
</evidence>
<gene>
    <name evidence="3" type="ORF">RM529_14980</name>
</gene>
<reference evidence="3 4" key="1">
    <citation type="submission" date="2023-09" db="EMBL/GenBank/DDBJ databases">
        <authorList>
            <person name="Rey-Velasco X."/>
        </authorList>
    </citation>
    <scope>NUCLEOTIDE SEQUENCE [LARGE SCALE GENOMIC DNA]</scope>
    <source>
        <strain evidence="3 4">F297</strain>
    </source>
</reference>
<dbReference type="InterPro" id="IPR000424">
    <property type="entry name" value="Primosome_PriB/ssb"/>
</dbReference>
<dbReference type="PROSITE" id="PS50935">
    <property type="entry name" value="SSB"/>
    <property type="match status" value="1"/>
</dbReference>
<evidence type="ECO:0000313" key="3">
    <source>
        <dbReference type="EMBL" id="MDT0651457.1"/>
    </source>
</evidence>
<organism evidence="3 4">
    <name type="scientific">Autumnicola edwardsiae</name>
    <dbReference type="NCBI Taxonomy" id="3075594"/>
    <lineage>
        <taxon>Bacteria</taxon>
        <taxon>Pseudomonadati</taxon>
        <taxon>Bacteroidota</taxon>
        <taxon>Flavobacteriia</taxon>
        <taxon>Flavobacteriales</taxon>
        <taxon>Flavobacteriaceae</taxon>
        <taxon>Autumnicola</taxon>
    </lineage>
</organism>
<evidence type="ECO:0000313" key="4">
    <source>
        <dbReference type="Proteomes" id="UP001248819"/>
    </source>
</evidence>
<dbReference type="Gene3D" id="2.40.50.140">
    <property type="entry name" value="Nucleic acid-binding proteins"/>
    <property type="match status" value="1"/>
</dbReference>
<dbReference type="InterPro" id="IPR012340">
    <property type="entry name" value="NA-bd_OB-fold"/>
</dbReference>